<evidence type="ECO:0000256" key="5">
    <source>
        <dbReference type="ARBA" id="ARBA00022989"/>
    </source>
</evidence>
<dbReference type="KEGG" id="lxl:KDY119_01338"/>
<protein>
    <submittedName>
        <fullName evidence="9">Putative ABC transporter permease protein</fullName>
    </submittedName>
</protein>
<dbReference type="PANTHER" id="PTHR30151">
    <property type="entry name" value="ALKANE SULFONATE ABC TRANSPORTER-RELATED, MEMBRANE SUBUNIT"/>
    <property type="match status" value="1"/>
</dbReference>
<feature type="transmembrane region" description="Helical" evidence="7">
    <location>
        <begin position="96"/>
        <end position="116"/>
    </location>
</feature>
<comment type="subcellular location">
    <subcellularLocation>
        <location evidence="1 7">Cell membrane</location>
        <topology evidence="1 7">Multi-pass membrane protein</topology>
    </subcellularLocation>
</comment>
<dbReference type="GO" id="GO:0055085">
    <property type="term" value="P:transmembrane transport"/>
    <property type="evidence" value="ECO:0007669"/>
    <property type="project" value="InterPro"/>
</dbReference>
<evidence type="ECO:0000256" key="7">
    <source>
        <dbReference type="RuleBase" id="RU363032"/>
    </source>
</evidence>
<name>A0A5P9Q9T9_9MICO</name>
<dbReference type="InterPro" id="IPR000515">
    <property type="entry name" value="MetI-like"/>
</dbReference>
<keyword evidence="4 7" id="KW-0812">Transmembrane</keyword>
<dbReference type="Pfam" id="PF00528">
    <property type="entry name" value="BPD_transp_1"/>
    <property type="match status" value="1"/>
</dbReference>
<keyword evidence="5 7" id="KW-1133">Transmembrane helix</keyword>
<reference evidence="9 10" key="1">
    <citation type="submission" date="2019-10" db="EMBL/GenBank/DDBJ databases">
        <title>Genome sequence of Luteimicrobium xylanilyticum HY-24.</title>
        <authorList>
            <person name="Kim D.Y."/>
            <person name="Park H.-Y."/>
        </authorList>
    </citation>
    <scope>NUCLEOTIDE SEQUENCE [LARGE SCALE GENOMIC DNA]</scope>
    <source>
        <strain evidence="9 10">HY-24</strain>
    </source>
</reference>
<feature type="transmembrane region" description="Helical" evidence="7">
    <location>
        <begin position="222"/>
        <end position="246"/>
    </location>
</feature>
<gene>
    <name evidence="9" type="ORF">KDY119_01338</name>
</gene>
<feature type="domain" description="ABC transmembrane type-1" evidence="8">
    <location>
        <begin position="57"/>
        <end position="241"/>
    </location>
</feature>
<evidence type="ECO:0000256" key="3">
    <source>
        <dbReference type="ARBA" id="ARBA00022475"/>
    </source>
</evidence>
<evidence type="ECO:0000313" key="10">
    <source>
        <dbReference type="Proteomes" id="UP000326702"/>
    </source>
</evidence>
<comment type="similarity">
    <text evidence="7">Belongs to the binding-protein-dependent transport system permease family.</text>
</comment>
<sequence>MRRSRSLRVRAVVAPLALGALVLVVWQEAVDRFDVKPYVLPAPRAIATALGDHVDAVWSGALTTAQNAAVGLLIGVVLALVCAGVAAAVSSVAGAAAPLVAAVSVMPVPALAPVLYTMFGTGAQTARVVVAALAAFVPVYVNALRGLRTVAPVHRDLMRAFSASRWQATRTVTLPGALPLVFAGLTIASSLSVISALVAEYFGGPVDGLGKAITSAVSSSQYALAWAYVVGAVVIGLVFFGAAAGLERLVARRSASSP</sequence>
<evidence type="ECO:0000256" key="1">
    <source>
        <dbReference type="ARBA" id="ARBA00004651"/>
    </source>
</evidence>
<dbReference type="GO" id="GO:0005886">
    <property type="term" value="C:plasma membrane"/>
    <property type="evidence" value="ECO:0007669"/>
    <property type="project" value="UniProtKB-SubCell"/>
</dbReference>
<dbReference type="InterPro" id="IPR035906">
    <property type="entry name" value="MetI-like_sf"/>
</dbReference>
<dbReference type="SUPFAM" id="SSF161098">
    <property type="entry name" value="MetI-like"/>
    <property type="match status" value="1"/>
</dbReference>
<keyword evidence="6 7" id="KW-0472">Membrane</keyword>
<dbReference type="PANTHER" id="PTHR30151:SF0">
    <property type="entry name" value="ABC TRANSPORTER PERMEASE PROTEIN MJ0413-RELATED"/>
    <property type="match status" value="1"/>
</dbReference>
<dbReference type="AlphaFoldDB" id="A0A5P9Q9T9"/>
<keyword evidence="10" id="KW-1185">Reference proteome</keyword>
<evidence type="ECO:0000256" key="4">
    <source>
        <dbReference type="ARBA" id="ARBA00022692"/>
    </source>
</evidence>
<dbReference type="PROSITE" id="PS50928">
    <property type="entry name" value="ABC_TM1"/>
    <property type="match status" value="1"/>
</dbReference>
<dbReference type="RefSeq" id="WP_036951634.1">
    <property type="nucleotide sequence ID" value="NZ_BAABIH010000012.1"/>
</dbReference>
<organism evidence="9 10">
    <name type="scientific">Luteimicrobium xylanilyticum</name>
    <dbReference type="NCBI Taxonomy" id="1133546"/>
    <lineage>
        <taxon>Bacteria</taxon>
        <taxon>Bacillati</taxon>
        <taxon>Actinomycetota</taxon>
        <taxon>Actinomycetes</taxon>
        <taxon>Micrococcales</taxon>
        <taxon>Luteimicrobium</taxon>
    </lineage>
</organism>
<evidence type="ECO:0000313" key="9">
    <source>
        <dbReference type="EMBL" id="QFU97832.1"/>
    </source>
</evidence>
<dbReference type="OrthoDB" id="3574452at2"/>
<feature type="transmembrane region" description="Helical" evidence="7">
    <location>
        <begin position="128"/>
        <end position="151"/>
    </location>
</feature>
<evidence type="ECO:0000259" key="8">
    <source>
        <dbReference type="PROSITE" id="PS50928"/>
    </source>
</evidence>
<evidence type="ECO:0000256" key="2">
    <source>
        <dbReference type="ARBA" id="ARBA00022448"/>
    </source>
</evidence>
<proteinExistence type="inferred from homology"/>
<dbReference type="Gene3D" id="1.10.3720.10">
    <property type="entry name" value="MetI-like"/>
    <property type="match status" value="1"/>
</dbReference>
<accession>A0A5P9Q9T9</accession>
<keyword evidence="3" id="KW-1003">Cell membrane</keyword>
<feature type="transmembrane region" description="Helical" evidence="7">
    <location>
        <begin position="172"/>
        <end position="202"/>
    </location>
</feature>
<keyword evidence="2 7" id="KW-0813">Transport</keyword>
<dbReference type="Proteomes" id="UP000326702">
    <property type="component" value="Chromosome"/>
</dbReference>
<dbReference type="EMBL" id="CP045529">
    <property type="protein sequence ID" value="QFU97832.1"/>
    <property type="molecule type" value="Genomic_DNA"/>
</dbReference>
<feature type="transmembrane region" description="Helical" evidence="7">
    <location>
        <begin position="68"/>
        <end position="89"/>
    </location>
</feature>
<evidence type="ECO:0000256" key="6">
    <source>
        <dbReference type="ARBA" id="ARBA00023136"/>
    </source>
</evidence>